<dbReference type="EMBL" id="JAURUP010000034">
    <property type="protein sequence ID" value="MDP9751801.1"/>
    <property type="molecule type" value="Genomic_DNA"/>
</dbReference>
<dbReference type="GO" id="GO:0004815">
    <property type="term" value="F:aspartate-tRNA ligase activity"/>
    <property type="evidence" value="ECO:0007669"/>
    <property type="project" value="UniProtKB-EC"/>
</dbReference>
<keyword evidence="4" id="KW-0067">ATP-binding</keyword>
<evidence type="ECO:0000256" key="1">
    <source>
        <dbReference type="ARBA" id="ARBA00006303"/>
    </source>
</evidence>
<dbReference type="InterPro" id="IPR006195">
    <property type="entry name" value="aa-tRNA-synth_II"/>
</dbReference>
<dbReference type="PANTHER" id="PTHR22594:SF5">
    <property type="entry name" value="ASPARTATE--TRNA LIGASE, MITOCHONDRIAL"/>
    <property type="match status" value="1"/>
</dbReference>
<dbReference type="InterPro" id="IPR045864">
    <property type="entry name" value="aa-tRNA-synth_II/BPL/LPL"/>
</dbReference>
<evidence type="ECO:0000256" key="4">
    <source>
        <dbReference type="ARBA" id="ARBA00022840"/>
    </source>
</evidence>
<organism evidence="8 9">
    <name type="scientific">Thermoanaerobacter pentosaceus</name>
    <dbReference type="NCBI Taxonomy" id="694059"/>
    <lineage>
        <taxon>Bacteria</taxon>
        <taxon>Bacillati</taxon>
        <taxon>Bacillota</taxon>
        <taxon>Clostridia</taxon>
        <taxon>Thermoanaerobacterales</taxon>
        <taxon>Thermoanaerobacteraceae</taxon>
        <taxon>Thermoanaerobacter</taxon>
    </lineage>
</organism>
<comment type="caution">
    <text evidence="8">The sequence shown here is derived from an EMBL/GenBank/DDBJ whole genome shotgun (WGS) entry which is preliminary data.</text>
</comment>
<keyword evidence="3" id="KW-0547">Nucleotide-binding</keyword>
<evidence type="ECO:0000256" key="2">
    <source>
        <dbReference type="ARBA" id="ARBA00022598"/>
    </source>
</evidence>
<evidence type="ECO:0000256" key="5">
    <source>
        <dbReference type="ARBA" id="ARBA00022917"/>
    </source>
</evidence>
<keyword evidence="5" id="KW-0648">Protein biosynthesis</keyword>
<dbReference type="RefSeq" id="WP_028992502.1">
    <property type="nucleotide sequence ID" value="NZ_JAURUP010000034.1"/>
</dbReference>
<dbReference type="Pfam" id="PF00152">
    <property type="entry name" value="tRNA-synt_2"/>
    <property type="match status" value="1"/>
</dbReference>
<dbReference type="Gene3D" id="3.30.930.10">
    <property type="entry name" value="Bira Bifunctional Protein, Domain 2"/>
    <property type="match status" value="1"/>
</dbReference>
<dbReference type="SUPFAM" id="SSF55681">
    <property type="entry name" value="Class II aaRS and biotin synthetases"/>
    <property type="match status" value="1"/>
</dbReference>
<evidence type="ECO:0000313" key="9">
    <source>
        <dbReference type="Proteomes" id="UP001223886"/>
    </source>
</evidence>
<evidence type="ECO:0000259" key="7">
    <source>
        <dbReference type="PROSITE" id="PS50862"/>
    </source>
</evidence>
<comment type="similarity">
    <text evidence="1">Belongs to the class-II aminoacyl-tRNA synthetase family. Type 1 subfamily.</text>
</comment>
<keyword evidence="2 8" id="KW-0436">Ligase</keyword>
<feature type="domain" description="Aminoacyl-transfer RNA synthetases class-II family profile" evidence="7">
    <location>
        <begin position="101"/>
        <end position="493"/>
    </location>
</feature>
<dbReference type="PRINTS" id="PR01042">
    <property type="entry name" value="TRNASYNTHASP"/>
</dbReference>
<protein>
    <submittedName>
        <fullName evidence="8">Aspartyl-tRNA synthetase</fullName>
        <ecNumber evidence="8">6.1.1.12</ecNumber>
    </submittedName>
</protein>
<accession>A0ABT9M6Q7</accession>
<dbReference type="InterPro" id="IPR004115">
    <property type="entry name" value="GAD-like_sf"/>
</dbReference>
<dbReference type="InterPro" id="IPR004364">
    <property type="entry name" value="Aa-tRNA-synt_II"/>
</dbReference>
<dbReference type="PANTHER" id="PTHR22594">
    <property type="entry name" value="ASPARTYL/LYSYL-TRNA SYNTHETASE"/>
    <property type="match status" value="1"/>
</dbReference>
<dbReference type="Proteomes" id="UP001223886">
    <property type="component" value="Unassembled WGS sequence"/>
</dbReference>
<reference evidence="8 9" key="1">
    <citation type="submission" date="2023-07" db="EMBL/GenBank/DDBJ databases">
        <title>Genomic Encyclopedia of Type Strains, Phase IV (KMG-IV): sequencing the most valuable type-strain genomes for metagenomic binning, comparative biology and taxonomic classification.</title>
        <authorList>
            <person name="Goeker M."/>
        </authorList>
    </citation>
    <scope>NUCLEOTIDE SEQUENCE [LARGE SCALE GENOMIC DNA]</scope>
    <source>
        <strain evidence="8 9">DSM 25963</strain>
    </source>
</reference>
<dbReference type="Gene3D" id="3.30.1360.30">
    <property type="entry name" value="GAD-like domain"/>
    <property type="match status" value="1"/>
</dbReference>
<gene>
    <name evidence="8" type="ORF">J2S24_002321</name>
</gene>
<name>A0ABT9M6Q7_9THEO</name>
<proteinExistence type="inferred from homology"/>
<sequence length="507" mass="59595">MNKRIFIDDIWEVNDNEFMIMGRVQSIINSNVAIKDYSGTIILTLDAWKYDLNVNDIVSVVVVKQNGIIKVKECNVLSTACRDEETTLLRNYLDRYNVEFFRKINSLEDSVRDFLKKEKFIELRNPILWVPVQEYGTKEWRIQNPITKETPYILLQSPNILNLISAVAGIERNFQFHPCFRLAEENSLARNDSLIEFTQLAITAAFLTNEEAMRLIEDMFFYIIKKHFNIEIEKPFEILDYHESMKLYSTDHPDLRFRKFYRPSFIINGYKYTGLIIPAYVNKKIEEFLINKTYQQDRENSNFFSYDENKTLKQKLGDIKADYLIDEWFENNEIEKVGYILLLPSSIETDIFYNRISKTLYPKLFGKVEKYKFCWIKNYPFINELEYDSQSLHDAIGQNIFTKRIRNSNDTEGIDLVLNGIEIASGGQKVNTAEEFIESLELLKIKDKQKNYDYFIKVLKMGAPPLFSIGIGWERTLLALFETKTISDVMVFPKDQFGNPEIISICE</sequence>
<dbReference type="EC" id="6.1.1.12" evidence="8"/>
<evidence type="ECO:0000256" key="6">
    <source>
        <dbReference type="ARBA" id="ARBA00023146"/>
    </source>
</evidence>
<dbReference type="InterPro" id="IPR002312">
    <property type="entry name" value="Asp/Asn-tRNA-synth_IIb"/>
</dbReference>
<dbReference type="PROSITE" id="PS50862">
    <property type="entry name" value="AA_TRNA_LIGASE_II"/>
    <property type="match status" value="1"/>
</dbReference>
<keyword evidence="6" id="KW-0030">Aminoacyl-tRNA synthetase</keyword>
<keyword evidence="9" id="KW-1185">Reference proteome</keyword>
<evidence type="ECO:0000313" key="8">
    <source>
        <dbReference type="EMBL" id="MDP9751801.1"/>
    </source>
</evidence>
<evidence type="ECO:0000256" key="3">
    <source>
        <dbReference type="ARBA" id="ARBA00022741"/>
    </source>
</evidence>